<evidence type="ECO:0000259" key="6">
    <source>
        <dbReference type="PROSITE" id="PS50011"/>
    </source>
</evidence>
<dbReference type="InterPro" id="IPR000719">
    <property type="entry name" value="Prot_kinase_dom"/>
</dbReference>
<dbReference type="EMBL" id="JARBJD010000073">
    <property type="protein sequence ID" value="KAK2954856.1"/>
    <property type="molecule type" value="Genomic_DNA"/>
</dbReference>
<keyword evidence="4" id="KW-0418">Kinase</keyword>
<keyword evidence="8" id="KW-1185">Reference proteome</keyword>
<reference evidence="7 8" key="1">
    <citation type="journal article" date="2022" name="bioRxiv">
        <title>Genomics of Preaxostyla Flagellates Illuminates Evolutionary Transitions and the Path Towards Mitochondrial Loss.</title>
        <authorList>
            <person name="Novak L.V.F."/>
            <person name="Treitli S.C."/>
            <person name="Pyrih J."/>
            <person name="Halakuc P."/>
            <person name="Pipaliya S.V."/>
            <person name="Vacek V."/>
            <person name="Brzon O."/>
            <person name="Soukal P."/>
            <person name="Eme L."/>
            <person name="Dacks J.B."/>
            <person name="Karnkowska A."/>
            <person name="Elias M."/>
            <person name="Hampl V."/>
        </authorList>
    </citation>
    <scope>NUCLEOTIDE SEQUENCE [LARGE SCALE GENOMIC DNA]</scope>
    <source>
        <strain evidence="7">NAU3</strain>
        <tissue evidence="7">Gut</tissue>
    </source>
</reference>
<gene>
    <name evidence="7" type="ORF">BLNAU_10186</name>
</gene>
<dbReference type="InterPro" id="IPR050660">
    <property type="entry name" value="NEK_Ser/Thr_kinase"/>
</dbReference>
<dbReference type="SUPFAM" id="SSF56112">
    <property type="entry name" value="Protein kinase-like (PK-like)"/>
    <property type="match status" value="1"/>
</dbReference>
<dbReference type="Pfam" id="PF00069">
    <property type="entry name" value="Pkinase"/>
    <property type="match status" value="1"/>
</dbReference>
<evidence type="ECO:0000256" key="2">
    <source>
        <dbReference type="ARBA" id="ARBA00022679"/>
    </source>
</evidence>
<evidence type="ECO:0000256" key="1">
    <source>
        <dbReference type="ARBA" id="ARBA00012513"/>
    </source>
</evidence>
<dbReference type="PROSITE" id="PS50011">
    <property type="entry name" value="PROTEIN_KINASE_DOM"/>
    <property type="match status" value="1"/>
</dbReference>
<keyword evidence="3" id="KW-0547">Nucleotide-binding</keyword>
<keyword evidence="5" id="KW-0067">ATP-binding</keyword>
<organism evidence="7 8">
    <name type="scientific">Blattamonas nauphoetae</name>
    <dbReference type="NCBI Taxonomy" id="2049346"/>
    <lineage>
        <taxon>Eukaryota</taxon>
        <taxon>Metamonada</taxon>
        <taxon>Preaxostyla</taxon>
        <taxon>Oxymonadida</taxon>
        <taxon>Blattamonas</taxon>
    </lineage>
</organism>
<dbReference type="PANTHER" id="PTHR43671:SF13">
    <property type="entry name" value="SERINE_THREONINE-PROTEIN KINASE NEK2"/>
    <property type="match status" value="1"/>
</dbReference>
<protein>
    <recommendedName>
        <fullName evidence="1">non-specific serine/threonine protein kinase</fullName>
        <ecNumber evidence="1">2.7.11.1</ecNumber>
    </recommendedName>
</protein>
<feature type="domain" description="Protein kinase" evidence="6">
    <location>
        <begin position="1"/>
        <end position="161"/>
    </location>
</feature>
<evidence type="ECO:0000256" key="4">
    <source>
        <dbReference type="ARBA" id="ARBA00022777"/>
    </source>
</evidence>
<dbReference type="Gene3D" id="1.10.510.10">
    <property type="entry name" value="Transferase(Phosphotransferase) domain 1"/>
    <property type="match status" value="1"/>
</dbReference>
<keyword evidence="2" id="KW-0808">Transferase</keyword>
<dbReference type="EC" id="2.7.11.1" evidence="1"/>
<dbReference type="InterPro" id="IPR011009">
    <property type="entry name" value="Kinase-like_dom_sf"/>
</dbReference>
<accession>A0ABQ9XTP5</accession>
<evidence type="ECO:0000256" key="3">
    <source>
        <dbReference type="ARBA" id="ARBA00022741"/>
    </source>
</evidence>
<evidence type="ECO:0000313" key="8">
    <source>
        <dbReference type="Proteomes" id="UP001281761"/>
    </source>
</evidence>
<dbReference type="Proteomes" id="UP001281761">
    <property type="component" value="Unassembled WGS sequence"/>
</dbReference>
<evidence type="ECO:0000313" key="7">
    <source>
        <dbReference type="EMBL" id="KAK2954856.1"/>
    </source>
</evidence>
<comment type="caution">
    <text evidence="7">The sequence shown here is derived from an EMBL/GenBank/DDBJ whole genome shotgun (WGS) entry which is preliminary data.</text>
</comment>
<sequence>MILIDICEGLLWMHTHSSGSTAHGDLKPENVLLRPNCRAFLCDLGGSAPLDQQLTSKIGEMGTFEYNSPERVMDSKGTPTPASDVWSLGVLAYRMVTGKSLFDGLQVFQMTVALSQFNESKIPLSIDPSVREVLLKMLEPNVALRATTTTLFEGGLLERMLGAETARSKMKNIQLATRGNEIKESLSDSTLKEKTIELEMEKLKLLDETKELESKPRSLQMTLKRTYNRNHDLEMEEELGQPHQLLTTQTASFSINPEDNVISQIRKIPGIDSGSLNPVWMKASRRTFIRDELEETARGQWSTSLFKEPVSEGVVSVGITIQALPDEDFMVDWFMFGLIDAQALSLKHIHQLGVDIPNSFAYSTGKGRLRMNLPSTKHEAKKIHIVVKKQVKVK</sequence>
<dbReference type="PANTHER" id="PTHR43671">
    <property type="entry name" value="SERINE/THREONINE-PROTEIN KINASE NEK"/>
    <property type="match status" value="1"/>
</dbReference>
<proteinExistence type="predicted"/>
<name>A0ABQ9XTP5_9EUKA</name>
<dbReference type="SMART" id="SM00220">
    <property type="entry name" value="S_TKc"/>
    <property type="match status" value="1"/>
</dbReference>
<evidence type="ECO:0000256" key="5">
    <source>
        <dbReference type="ARBA" id="ARBA00022840"/>
    </source>
</evidence>